<name>A0A432W9Q8_9GAMM</name>
<evidence type="ECO:0000313" key="3">
    <source>
        <dbReference type="Proteomes" id="UP000288293"/>
    </source>
</evidence>
<comment type="caution">
    <text evidence="2">The sequence shown here is derived from an EMBL/GenBank/DDBJ whole genome shotgun (WGS) entry which is preliminary data.</text>
</comment>
<proteinExistence type="predicted"/>
<sequence length="169" mass="19522">MNFKLGKTLLLTTMFMVLSYGQVTSAHASESWERVYPERFDTVEQFFLQQGCQFYQGAGYLYDLDQEHWLTFDEAASHYPELENTLTDVECELSASVEELSQLINIESFKESGLVLLYFDVARDAGGDNRNVFTSGMLENYQNRLDRLSEFEELPKYRIIPSRVGLVPQ</sequence>
<keyword evidence="1" id="KW-0732">Signal</keyword>
<dbReference type="AlphaFoldDB" id="A0A432W9Q8"/>
<keyword evidence="3" id="KW-1185">Reference proteome</keyword>
<dbReference type="RefSeq" id="WP_126803704.1">
    <property type="nucleotide sequence ID" value="NZ_PIPL01000001.1"/>
</dbReference>
<accession>A0A432W9Q8</accession>
<dbReference type="Proteomes" id="UP000288293">
    <property type="component" value="Unassembled WGS sequence"/>
</dbReference>
<protein>
    <submittedName>
        <fullName evidence="2">Uncharacterized protein</fullName>
    </submittedName>
</protein>
<reference evidence="2 3" key="1">
    <citation type="journal article" date="2011" name="Front. Microbiol.">
        <title>Genomic signatures of strain selection and enhancement in Bacillus atrophaeus var. globigii, a historical biowarfare simulant.</title>
        <authorList>
            <person name="Gibbons H.S."/>
            <person name="Broomall S.M."/>
            <person name="McNew L.A."/>
            <person name="Daligault H."/>
            <person name="Chapman C."/>
            <person name="Bruce D."/>
            <person name="Karavis M."/>
            <person name="Krepps M."/>
            <person name="McGregor P.A."/>
            <person name="Hong C."/>
            <person name="Park K.H."/>
            <person name="Akmal A."/>
            <person name="Feldman A."/>
            <person name="Lin J.S."/>
            <person name="Chang W.E."/>
            <person name="Higgs B.W."/>
            <person name="Demirev P."/>
            <person name="Lindquist J."/>
            <person name="Liem A."/>
            <person name="Fochler E."/>
            <person name="Read T.D."/>
            <person name="Tapia R."/>
            <person name="Johnson S."/>
            <person name="Bishop-Lilly K.A."/>
            <person name="Detter C."/>
            <person name="Han C."/>
            <person name="Sozhamannan S."/>
            <person name="Rosenzweig C.N."/>
            <person name="Skowronski E.W."/>
        </authorList>
    </citation>
    <scope>NUCLEOTIDE SEQUENCE [LARGE SCALE GENOMIC DNA]</scope>
    <source>
        <strain evidence="2 3">MLST1</strain>
    </source>
</reference>
<dbReference type="EMBL" id="PIPL01000001">
    <property type="protein sequence ID" value="RUO26890.1"/>
    <property type="molecule type" value="Genomic_DNA"/>
</dbReference>
<evidence type="ECO:0000313" key="2">
    <source>
        <dbReference type="EMBL" id="RUO26890.1"/>
    </source>
</evidence>
<organism evidence="2 3">
    <name type="scientific">Aliidiomarina minuta</name>
    <dbReference type="NCBI Taxonomy" id="880057"/>
    <lineage>
        <taxon>Bacteria</taxon>
        <taxon>Pseudomonadati</taxon>
        <taxon>Pseudomonadota</taxon>
        <taxon>Gammaproteobacteria</taxon>
        <taxon>Alteromonadales</taxon>
        <taxon>Idiomarinaceae</taxon>
        <taxon>Aliidiomarina</taxon>
    </lineage>
</organism>
<feature type="chain" id="PRO_5019326551" evidence="1">
    <location>
        <begin position="29"/>
        <end position="169"/>
    </location>
</feature>
<evidence type="ECO:0000256" key="1">
    <source>
        <dbReference type="SAM" id="SignalP"/>
    </source>
</evidence>
<gene>
    <name evidence="2" type="ORF">CWE09_09425</name>
</gene>
<feature type="signal peptide" evidence="1">
    <location>
        <begin position="1"/>
        <end position="28"/>
    </location>
</feature>
<dbReference type="OrthoDB" id="6409619at2"/>